<keyword evidence="2" id="KW-1133">Transmembrane helix</keyword>
<evidence type="ECO:0008006" key="4">
    <source>
        <dbReference type="Google" id="ProtNLM"/>
    </source>
</evidence>
<dbReference type="OrthoDB" id="6368363at2759"/>
<dbReference type="KEGG" id="cqu:CpipJ_CPIJ001484"/>
<feature type="transmembrane region" description="Helical" evidence="2">
    <location>
        <begin position="279"/>
        <end position="300"/>
    </location>
</feature>
<feature type="region of interest" description="Disordered" evidence="1">
    <location>
        <begin position="169"/>
        <end position="207"/>
    </location>
</feature>
<reference evidence="3" key="1">
    <citation type="submission" date="2007-03" db="EMBL/GenBank/DDBJ databases">
        <title>Annotation of Culex pipiens quinquefasciatus.</title>
        <authorList>
            <consortium name="The Broad Institute Genome Sequencing Platform"/>
            <person name="Atkinson P.W."/>
            <person name="Hemingway J."/>
            <person name="Christensen B.M."/>
            <person name="Higgs S."/>
            <person name="Kodira C."/>
            <person name="Hannick L."/>
            <person name="Megy K."/>
            <person name="O'Leary S."/>
            <person name="Pearson M."/>
            <person name="Haas B.J."/>
            <person name="Mauceli E."/>
            <person name="Wortman J.R."/>
            <person name="Lee N.H."/>
            <person name="Guigo R."/>
            <person name="Stanke M."/>
            <person name="Alvarado L."/>
            <person name="Amedeo P."/>
            <person name="Antoine C.H."/>
            <person name="Arensburger P."/>
            <person name="Bidwell S.L."/>
            <person name="Crawford M."/>
            <person name="Camaro F."/>
            <person name="Devon K."/>
            <person name="Engels R."/>
            <person name="Hammond M."/>
            <person name="Howarth C."/>
            <person name="Koehrsen M."/>
            <person name="Lawson D."/>
            <person name="Montgomery P."/>
            <person name="Nene V."/>
            <person name="Nusbaum C."/>
            <person name="Puiu D."/>
            <person name="Romero-Severson J."/>
            <person name="Severson D.W."/>
            <person name="Shumway M."/>
            <person name="Sisk P."/>
            <person name="Stolte C."/>
            <person name="Zeng Q."/>
            <person name="Eisenstadt E."/>
            <person name="Fraser-Liggett C."/>
            <person name="Strausberg R."/>
            <person name="Galagan J."/>
            <person name="Birren B."/>
            <person name="Collins F.H."/>
        </authorList>
    </citation>
    <scope>NUCLEOTIDE SEQUENCE [LARGE SCALE GENOMIC DNA]</scope>
    <source>
        <strain evidence="3">JHB</strain>
    </source>
</reference>
<accession>B0W501</accession>
<dbReference type="AlphaFoldDB" id="B0W501"/>
<evidence type="ECO:0000256" key="1">
    <source>
        <dbReference type="SAM" id="MobiDB-lite"/>
    </source>
</evidence>
<evidence type="ECO:0000313" key="3">
    <source>
        <dbReference type="EMBL" id="EDS34567.1"/>
    </source>
</evidence>
<dbReference type="VEuPathDB" id="VectorBase:CPIJ001484"/>
<dbReference type="VEuPathDB" id="VectorBase:CQUJHB001045"/>
<feature type="region of interest" description="Disordered" evidence="1">
    <location>
        <begin position="239"/>
        <end position="273"/>
    </location>
</feature>
<dbReference type="InParanoid" id="B0W501"/>
<evidence type="ECO:0000256" key="2">
    <source>
        <dbReference type="SAM" id="Phobius"/>
    </source>
</evidence>
<proteinExistence type="predicted"/>
<organism>
    <name type="scientific">Culex quinquefasciatus</name>
    <name type="common">Southern house mosquito</name>
    <name type="synonym">Culex pungens</name>
    <dbReference type="NCBI Taxonomy" id="7176"/>
    <lineage>
        <taxon>Eukaryota</taxon>
        <taxon>Metazoa</taxon>
        <taxon>Ecdysozoa</taxon>
        <taxon>Arthropoda</taxon>
        <taxon>Hexapoda</taxon>
        <taxon>Insecta</taxon>
        <taxon>Pterygota</taxon>
        <taxon>Neoptera</taxon>
        <taxon>Endopterygota</taxon>
        <taxon>Diptera</taxon>
        <taxon>Nematocera</taxon>
        <taxon>Culicoidea</taxon>
        <taxon>Culicidae</taxon>
        <taxon>Culicinae</taxon>
        <taxon>Culicini</taxon>
        <taxon>Culex</taxon>
        <taxon>Culex</taxon>
    </lineage>
</organism>
<keyword evidence="2" id="KW-0472">Membrane</keyword>
<sequence>MKCPGFEASGNSNHDVITITLSAHATQCLPHASEIEVQTGPFFGGRIGSENGQCGIQGDGASDQESYIMRIDHEKCGSRVNPSDLTVETSITVQENLGILTHSTRRFVVVCTFQPDTLTVRARLALPSKGKGGASVVPQSEWWPTGGRNARVRQFNMVDKSSLVLKGSDEEEVEDLVPAKVEEVTEEEVGNSTEASGVGKQELSSKENEIAERKVNWRRVDKSEPLRDAKYARLFESKNGAGPVTTGEGGVGVSELETSEGDEDGFSSRASDGDRSLDLPGLLISACLAVIMIGAFVYVLQKEFKKQRIIQQIHQHQQMQRPPAASRMPTF</sequence>
<gene>
    <name evidence="3" type="ORF">CpipJ_CPIJ001484</name>
</gene>
<dbReference type="HOGENOM" id="CLU_041713_0_0_1"/>
<protein>
    <recommendedName>
        <fullName evidence="4">ZP domain-containing protein</fullName>
    </recommendedName>
</protein>
<name>B0W501_CULQU</name>
<dbReference type="eggNOG" id="ENOG502S0V8">
    <property type="taxonomic scope" value="Eukaryota"/>
</dbReference>
<dbReference type="PhylomeDB" id="B0W501"/>
<dbReference type="EMBL" id="DS231840">
    <property type="protein sequence ID" value="EDS34567.1"/>
    <property type="molecule type" value="Genomic_DNA"/>
</dbReference>
<keyword evidence="2" id="KW-0812">Transmembrane</keyword>